<evidence type="ECO:0000313" key="1">
    <source>
        <dbReference type="EMBL" id="TPX57613.1"/>
    </source>
</evidence>
<comment type="caution">
    <text evidence="1">The sequence shown here is derived from an EMBL/GenBank/DDBJ whole genome shotgun (WGS) entry which is preliminary data.</text>
</comment>
<gene>
    <name evidence="1" type="ORF">PhCBS80983_g03755</name>
</gene>
<organism evidence="1 2">
    <name type="scientific">Powellomyces hirtus</name>
    <dbReference type="NCBI Taxonomy" id="109895"/>
    <lineage>
        <taxon>Eukaryota</taxon>
        <taxon>Fungi</taxon>
        <taxon>Fungi incertae sedis</taxon>
        <taxon>Chytridiomycota</taxon>
        <taxon>Chytridiomycota incertae sedis</taxon>
        <taxon>Chytridiomycetes</taxon>
        <taxon>Spizellomycetales</taxon>
        <taxon>Powellomycetaceae</taxon>
        <taxon>Powellomyces</taxon>
    </lineage>
</organism>
<reference evidence="1 2" key="1">
    <citation type="journal article" date="2019" name="Sci. Rep.">
        <title>Comparative genomics of chytrid fungi reveal insights into the obligate biotrophic and pathogenic lifestyle of Synchytrium endobioticum.</title>
        <authorList>
            <person name="van de Vossenberg B.T.L.H."/>
            <person name="Warris S."/>
            <person name="Nguyen H.D.T."/>
            <person name="van Gent-Pelzer M.P.E."/>
            <person name="Joly D.L."/>
            <person name="van de Geest H.C."/>
            <person name="Bonants P.J.M."/>
            <person name="Smith D.S."/>
            <person name="Levesque C.A."/>
            <person name="van der Lee T.A.J."/>
        </authorList>
    </citation>
    <scope>NUCLEOTIDE SEQUENCE [LARGE SCALE GENOMIC DNA]</scope>
    <source>
        <strain evidence="1 2">CBS 809.83</strain>
    </source>
</reference>
<accession>A0A507E0N3</accession>
<protein>
    <recommendedName>
        <fullName evidence="3">Ribosomal protein S21</fullName>
    </recommendedName>
</protein>
<evidence type="ECO:0008006" key="3">
    <source>
        <dbReference type="Google" id="ProtNLM"/>
    </source>
</evidence>
<keyword evidence="2" id="KW-1185">Reference proteome</keyword>
<sequence length="136" mass="16148">MSLLARLSGTIRHFTPTPTFLSVFPTTLLATLSQQRFYRRHTYETLSHPHGTGRSVQTTGDRATQAYFRLRDVVQESKLREIVRAQDRFERSTDKRRRKRKEKEWKAYMRVVKKRVAVAFDLKNRTTTAKRLYDDI</sequence>
<name>A0A507E0N3_9FUNG</name>
<dbReference type="EMBL" id="QEAQ01000050">
    <property type="protein sequence ID" value="TPX57613.1"/>
    <property type="molecule type" value="Genomic_DNA"/>
</dbReference>
<dbReference type="AlphaFoldDB" id="A0A507E0N3"/>
<proteinExistence type="predicted"/>
<dbReference type="Proteomes" id="UP000318582">
    <property type="component" value="Unassembled WGS sequence"/>
</dbReference>
<evidence type="ECO:0000313" key="2">
    <source>
        <dbReference type="Proteomes" id="UP000318582"/>
    </source>
</evidence>
<dbReference type="STRING" id="109895.A0A507E0N3"/>